<dbReference type="GO" id="GO:0005737">
    <property type="term" value="C:cytoplasm"/>
    <property type="evidence" value="ECO:0007669"/>
    <property type="project" value="TreeGrafter"/>
</dbReference>
<dbReference type="PANTHER" id="PTHR43178:SF5">
    <property type="entry name" value="LIPOAMIDE ACYLTRANSFERASE COMPONENT OF BRANCHED-CHAIN ALPHA-KETO ACID DEHYDROGENASE COMPLEX, MITOCHONDRIAL"/>
    <property type="match status" value="1"/>
</dbReference>
<keyword evidence="4 7" id="KW-0808">Transferase</keyword>
<keyword evidence="11" id="KW-1185">Reference proteome</keyword>
<accession>A0A1L6MZL4</accession>
<dbReference type="GO" id="GO:0031405">
    <property type="term" value="F:lipoic acid binding"/>
    <property type="evidence" value="ECO:0007669"/>
    <property type="project" value="TreeGrafter"/>
</dbReference>
<reference evidence="10 11" key="1">
    <citation type="submission" date="2016-08" db="EMBL/GenBank/DDBJ databases">
        <title>Identification and validation of antigenic proteins from Pajaroellobacter abortibovis using de-novo genome sequence assembly and reverse vaccinology.</title>
        <authorList>
            <person name="Welly B.T."/>
            <person name="Miller M.R."/>
            <person name="Stott J.L."/>
            <person name="Blanchard M.T."/>
            <person name="Islas-Trejo A.D."/>
            <person name="O'Rourke S.M."/>
            <person name="Young A.E."/>
            <person name="Medrano J.F."/>
            <person name="Van Eenennaam A.L."/>
        </authorList>
    </citation>
    <scope>NUCLEOTIDE SEQUENCE [LARGE SCALE GENOMIC DNA]</scope>
    <source>
        <strain evidence="10 11">BTF92-0548A/99-0131</strain>
    </source>
</reference>
<dbReference type="Gene3D" id="4.10.320.10">
    <property type="entry name" value="E3-binding domain"/>
    <property type="match status" value="1"/>
</dbReference>
<dbReference type="SUPFAM" id="SSF51230">
    <property type="entry name" value="Single hybrid motif"/>
    <property type="match status" value="1"/>
</dbReference>
<comment type="subunit">
    <text evidence="3">Forms a 24-polypeptide structural core with octahedral symmetry.</text>
</comment>
<dbReference type="InterPro" id="IPR011053">
    <property type="entry name" value="Single_hybrid_motif"/>
</dbReference>
<dbReference type="GO" id="GO:0016407">
    <property type="term" value="F:acetyltransferase activity"/>
    <property type="evidence" value="ECO:0007669"/>
    <property type="project" value="TreeGrafter"/>
</dbReference>
<dbReference type="Gene3D" id="2.40.50.100">
    <property type="match status" value="1"/>
</dbReference>
<comment type="cofactor">
    <cofactor evidence="1 7">
        <name>(R)-lipoate</name>
        <dbReference type="ChEBI" id="CHEBI:83088"/>
    </cofactor>
</comment>
<dbReference type="KEGG" id="pabo:BCY86_02225"/>
<dbReference type="PROSITE" id="PS51826">
    <property type="entry name" value="PSBD"/>
    <property type="match status" value="1"/>
</dbReference>
<dbReference type="InterPro" id="IPR036625">
    <property type="entry name" value="E3-bd_dom_sf"/>
</dbReference>
<dbReference type="EC" id="2.3.1.-" evidence="7"/>
<comment type="similarity">
    <text evidence="2 7">Belongs to the 2-oxoacid dehydrogenase family.</text>
</comment>
<dbReference type="FunFam" id="3.30.559.10:FF:000007">
    <property type="entry name" value="Dihydrolipoamide acetyltransferase component of pyruvate dehydrogenase complex"/>
    <property type="match status" value="1"/>
</dbReference>
<dbReference type="InterPro" id="IPR023213">
    <property type="entry name" value="CAT-like_dom_sf"/>
</dbReference>
<dbReference type="PROSITE" id="PS50968">
    <property type="entry name" value="BIOTINYL_LIPOYL"/>
    <property type="match status" value="1"/>
</dbReference>
<evidence type="ECO:0000256" key="2">
    <source>
        <dbReference type="ARBA" id="ARBA00007317"/>
    </source>
</evidence>
<feature type="domain" description="Lipoyl-binding" evidence="8">
    <location>
        <begin position="3"/>
        <end position="78"/>
    </location>
</feature>
<evidence type="ECO:0000256" key="6">
    <source>
        <dbReference type="ARBA" id="ARBA00023315"/>
    </source>
</evidence>
<dbReference type="Proteomes" id="UP000185544">
    <property type="component" value="Chromosome"/>
</dbReference>
<evidence type="ECO:0000256" key="4">
    <source>
        <dbReference type="ARBA" id="ARBA00022679"/>
    </source>
</evidence>
<evidence type="ECO:0000256" key="7">
    <source>
        <dbReference type="RuleBase" id="RU003423"/>
    </source>
</evidence>
<dbReference type="STRING" id="1882918.BCY86_02225"/>
<dbReference type="InterPro" id="IPR003016">
    <property type="entry name" value="2-oxoA_DH_lipoyl-BS"/>
</dbReference>
<keyword evidence="6 7" id="KW-0012">Acyltransferase</keyword>
<dbReference type="PROSITE" id="PS00189">
    <property type="entry name" value="LIPOYL"/>
    <property type="match status" value="1"/>
</dbReference>
<dbReference type="OrthoDB" id="9805770at2"/>
<evidence type="ECO:0000313" key="11">
    <source>
        <dbReference type="Proteomes" id="UP000185544"/>
    </source>
</evidence>
<dbReference type="Gene3D" id="3.30.559.10">
    <property type="entry name" value="Chloramphenicol acetyltransferase-like domain"/>
    <property type="match status" value="1"/>
</dbReference>
<feature type="domain" description="Peripheral subunit-binding (PSBD)" evidence="9">
    <location>
        <begin position="128"/>
        <end position="165"/>
    </location>
</feature>
<dbReference type="SUPFAM" id="SSF47005">
    <property type="entry name" value="Peripheral subunit-binding domain of 2-oxo acid dehydrogenase complex"/>
    <property type="match status" value="1"/>
</dbReference>
<dbReference type="AlphaFoldDB" id="A0A1L6MZL4"/>
<sequence>MNQWEFKLPDIGEGVTEGEVVAWFVTVGDEVQEDQPLVEVMTDKATMTITSPRAGKVVELRGKVGEVISVHSVLVVFEGDRTHREREVVASAVGEISGSLPGTQNSFNRSSLDTLKSAEKHSLASKPLATPAIRQLARTLHVELTRIPPTGTRGEITKADLLAYVQKGQNTIESLKESICSFPQQQSKYSPLPVARLGPSSPSEERAPLLGIQRKMAERMELAAHTAALSTFVEECNVTALIQLRKRFQAAVEVQNTKLSFLPFIVKAVVFSLKKHPILNAYLDEKAGEIVYKKEYHIGIATATKAGLVVPVVKNADQKNIVDIARDIERLARAARSGTLGFHELSGSTFTITSLGAKGGLFATPLPNFPEVGILGVHQIKRKPVVVQDEITIGAVMLLSLSFDHRLVDGQTAANFAYDVIGYLESPERFLLNI</sequence>
<evidence type="ECO:0000259" key="9">
    <source>
        <dbReference type="PROSITE" id="PS51826"/>
    </source>
</evidence>
<evidence type="ECO:0000313" key="10">
    <source>
        <dbReference type="EMBL" id="APS00847.1"/>
    </source>
</evidence>
<gene>
    <name evidence="10" type="ORF">BCY86_02225</name>
</gene>
<dbReference type="SUPFAM" id="SSF52777">
    <property type="entry name" value="CoA-dependent acyltransferases"/>
    <property type="match status" value="1"/>
</dbReference>
<dbReference type="RefSeq" id="WP_075277526.1">
    <property type="nucleotide sequence ID" value="NZ_CP016908.1"/>
</dbReference>
<evidence type="ECO:0000256" key="5">
    <source>
        <dbReference type="ARBA" id="ARBA00022823"/>
    </source>
</evidence>
<organism evidence="10 11">
    <name type="scientific">Pajaroellobacter abortibovis</name>
    <dbReference type="NCBI Taxonomy" id="1882918"/>
    <lineage>
        <taxon>Bacteria</taxon>
        <taxon>Pseudomonadati</taxon>
        <taxon>Myxococcota</taxon>
        <taxon>Polyangia</taxon>
        <taxon>Polyangiales</taxon>
        <taxon>Polyangiaceae</taxon>
    </lineage>
</organism>
<dbReference type="InterPro" id="IPR004167">
    <property type="entry name" value="PSBD"/>
</dbReference>
<evidence type="ECO:0000256" key="1">
    <source>
        <dbReference type="ARBA" id="ARBA00001938"/>
    </source>
</evidence>
<protein>
    <recommendedName>
        <fullName evidence="7">Dihydrolipoamide acetyltransferase component of pyruvate dehydrogenase complex</fullName>
        <ecNumber evidence="7">2.3.1.-</ecNumber>
    </recommendedName>
</protein>
<evidence type="ECO:0000259" key="8">
    <source>
        <dbReference type="PROSITE" id="PS50968"/>
    </source>
</evidence>
<dbReference type="CDD" id="cd06849">
    <property type="entry name" value="lipoyl_domain"/>
    <property type="match status" value="1"/>
</dbReference>
<dbReference type="Pfam" id="PF00364">
    <property type="entry name" value="Biotin_lipoyl"/>
    <property type="match status" value="1"/>
</dbReference>
<dbReference type="InterPro" id="IPR001078">
    <property type="entry name" value="2-oxoacid_DH_actylTfrase"/>
</dbReference>
<keyword evidence="5 7" id="KW-0450">Lipoyl</keyword>
<proteinExistence type="inferred from homology"/>
<name>A0A1L6MZL4_9BACT</name>
<dbReference type="PANTHER" id="PTHR43178">
    <property type="entry name" value="DIHYDROLIPOAMIDE ACETYLTRANSFERASE COMPONENT OF PYRUVATE DEHYDROGENASE COMPLEX"/>
    <property type="match status" value="1"/>
</dbReference>
<dbReference type="InterPro" id="IPR050743">
    <property type="entry name" value="2-oxoacid_DH_E2_comp"/>
</dbReference>
<dbReference type="Pfam" id="PF00198">
    <property type="entry name" value="2-oxoacid_dh"/>
    <property type="match status" value="1"/>
</dbReference>
<dbReference type="Pfam" id="PF02817">
    <property type="entry name" value="E3_binding"/>
    <property type="match status" value="1"/>
</dbReference>
<dbReference type="InterPro" id="IPR000089">
    <property type="entry name" value="Biotin_lipoyl"/>
</dbReference>
<evidence type="ECO:0000256" key="3">
    <source>
        <dbReference type="ARBA" id="ARBA00011484"/>
    </source>
</evidence>
<dbReference type="EMBL" id="CP016908">
    <property type="protein sequence ID" value="APS00847.1"/>
    <property type="molecule type" value="Genomic_DNA"/>
</dbReference>